<dbReference type="InterPro" id="IPR047650">
    <property type="entry name" value="Transpos_IS110"/>
</dbReference>
<organism evidence="3 4">
    <name type="scientific">Rhizobium gallicum</name>
    <dbReference type="NCBI Taxonomy" id="56730"/>
    <lineage>
        <taxon>Bacteria</taxon>
        <taxon>Pseudomonadati</taxon>
        <taxon>Pseudomonadota</taxon>
        <taxon>Alphaproteobacteria</taxon>
        <taxon>Hyphomicrobiales</taxon>
        <taxon>Rhizobiaceae</taxon>
        <taxon>Rhizobium/Agrobacterium group</taxon>
        <taxon>Rhizobium</taxon>
    </lineage>
</organism>
<dbReference type="GO" id="GO:0006313">
    <property type="term" value="P:DNA transposition"/>
    <property type="evidence" value="ECO:0007669"/>
    <property type="project" value="InterPro"/>
</dbReference>
<evidence type="ECO:0000259" key="1">
    <source>
        <dbReference type="Pfam" id="PF01548"/>
    </source>
</evidence>
<evidence type="ECO:0000313" key="3">
    <source>
        <dbReference type="EMBL" id="APO70383.1"/>
    </source>
</evidence>
<name>A0A1L5NR56_9HYPH</name>
<dbReference type="AlphaFoldDB" id="A0A1L5NR56"/>
<dbReference type="GO" id="GO:0004803">
    <property type="term" value="F:transposase activity"/>
    <property type="evidence" value="ECO:0007669"/>
    <property type="project" value="InterPro"/>
</dbReference>
<dbReference type="InterPro" id="IPR002525">
    <property type="entry name" value="Transp_IS110-like_N"/>
</dbReference>
<dbReference type="Pfam" id="PF02371">
    <property type="entry name" value="Transposase_20"/>
    <property type="match status" value="1"/>
</dbReference>
<reference evidence="3 4" key="1">
    <citation type="submission" date="2016-09" db="EMBL/GenBank/DDBJ databases">
        <title>The complete genome sequences of Rhizobium gallicum, symbiovars gallicum and phaseoli, symbionts associated to common bean (Phaseolus vulgaris).</title>
        <authorList>
            <person name="Bustos P."/>
            <person name="Santamaria R.I."/>
            <person name="Perez-Carrascal O.M."/>
            <person name="Juarez S."/>
            <person name="Lozano L."/>
            <person name="Martinez-Flores I."/>
            <person name="Martinez-Romero E."/>
            <person name="Cevallos M."/>
            <person name="Romero D."/>
            <person name="Davila G."/>
            <person name="Gonzalez V."/>
        </authorList>
    </citation>
    <scope>NUCLEOTIDE SEQUENCE [LARGE SCALE GENOMIC DNA]</scope>
    <source>
        <strain evidence="3 4">IE4872</strain>
        <plasmid evidence="4">prgalie4872c</plasmid>
    </source>
</reference>
<evidence type="ECO:0000313" key="4">
    <source>
        <dbReference type="Proteomes" id="UP000184749"/>
    </source>
</evidence>
<feature type="domain" description="Transposase IS110-like N-terminal" evidence="1">
    <location>
        <begin position="10"/>
        <end position="156"/>
    </location>
</feature>
<dbReference type="PANTHER" id="PTHR33055">
    <property type="entry name" value="TRANSPOSASE FOR INSERTION SEQUENCE ELEMENT IS1111A"/>
    <property type="match status" value="1"/>
</dbReference>
<protein>
    <submittedName>
        <fullName evidence="3">IS110 family insertion sequence transposase protein</fullName>
    </submittedName>
</protein>
<gene>
    <name evidence="3" type="ORF">IE4872_PC00364</name>
</gene>
<sequence>MRGTAVEYYAGIDVSLKESSVCVVDATGKLVREVKVGSEPECLVGYFDQLDFPVERIGLEAGPLSQWLHAALVAAGHEVVLLETRHVKAALSAMTVKTDRKDARGIAQPLRMGWYRPVHAKLSPAQDTRALLVGRKLLQSKLLYVELSIRGILRGYGLKVGEVSRGRFEARIRELIAGHAILSMVIDAMLTARAALWSEFTKLHREMLRIARADRVCQRLMSAPGVGALVALTYRSAVDDPARFEKSSTVGAYFGLTPKKYQSGETDRDGGVSKVGDAMVRTALFESAHIMLTRATRFSSLKRWALDVARRRGMKRAKVALARKLGVVLHRMWMDATDFRWSANPMAA</sequence>
<dbReference type="EMBL" id="CP017104">
    <property type="protein sequence ID" value="APO70383.1"/>
    <property type="molecule type" value="Genomic_DNA"/>
</dbReference>
<evidence type="ECO:0000259" key="2">
    <source>
        <dbReference type="Pfam" id="PF02371"/>
    </source>
</evidence>
<geneLocation type="plasmid" evidence="4">
    <name>prgalie4872c</name>
</geneLocation>
<dbReference type="Pfam" id="PF01548">
    <property type="entry name" value="DEDD_Tnp_IS110"/>
    <property type="match status" value="1"/>
</dbReference>
<proteinExistence type="predicted"/>
<keyword evidence="3" id="KW-0614">Plasmid</keyword>
<dbReference type="PANTHER" id="PTHR33055:SF3">
    <property type="entry name" value="PUTATIVE TRANSPOSASE FOR IS117-RELATED"/>
    <property type="match status" value="1"/>
</dbReference>
<dbReference type="NCBIfam" id="NF033542">
    <property type="entry name" value="transpos_IS110"/>
    <property type="match status" value="1"/>
</dbReference>
<dbReference type="Proteomes" id="UP000184749">
    <property type="component" value="Plasmid pRgalIE4872c"/>
</dbReference>
<feature type="domain" description="Transposase IS116/IS110/IS902 C-terminal" evidence="2">
    <location>
        <begin position="217"/>
        <end position="296"/>
    </location>
</feature>
<dbReference type="GO" id="GO:0003677">
    <property type="term" value="F:DNA binding"/>
    <property type="evidence" value="ECO:0007669"/>
    <property type="project" value="InterPro"/>
</dbReference>
<dbReference type="InterPro" id="IPR003346">
    <property type="entry name" value="Transposase_20"/>
</dbReference>
<accession>A0A1L5NR56</accession>